<dbReference type="AlphaFoldDB" id="A0A2P5BPS9"/>
<accession>A0A2P5BPS9</accession>
<comment type="caution">
    <text evidence="2">The sequence shown here is derived from an EMBL/GenBank/DDBJ whole genome shotgun (WGS) entry which is preliminary data.</text>
</comment>
<feature type="domain" description="Retrovirus-related Pol polyprotein from transposon TNT 1-94-like beta-barrel" evidence="1">
    <location>
        <begin position="15"/>
        <end position="72"/>
    </location>
</feature>
<evidence type="ECO:0000259" key="1">
    <source>
        <dbReference type="Pfam" id="PF22936"/>
    </source>
</evidence>
<dbReference type="Pfam" id="PF22936">
    <property type="entry name" value="Pol_BBD"/>
    <property type="match status" value="1"/>
</dbReference>
<dbReference type="InterPro" id="IPR054722">
    <property type="entry name" value="PolX-like_BBD"/>
</dbReference>
<keyword evidence="3" id="KW-1185">Reference proteome</keyword>
<gene>
    <name evidence="2" type="ORF">PanWU01x14_221160</name>
</gene>
<protein>
    <recommendedName>
        <fullName evidence="1">Retrovirus-related Pol polyprotein from transposon TNT 1-94-like beta-barrel domain-containing protein</fullName>
    </recommendedName>
</protein>
<evidence type="ECO:0000313" key="2">
    <source>
        <dbReference type="EMBL" id="PON50744.1"/>
    </source>
</evidence>
<organism evidence="2 3">
    <name type="scientific">Parasponia andersonii</name>
    <name type="common">Sponia andersonii</name>
    <dbReference type="NCBI Taxonomy" id="3476"/>
    <lineage>
        <taxon>Eukaryota</taxon>
        <taxon>Viridiplantae</taxon>
        <taxon>Streptophyta</taxon>
        <taxon>Embryophyta</taxon>
        <taxon>Tracheophyta</taxon>
        <taxon>Spermatophyta</taxon>
        <taxon>Magnoliopsida</taxon>
        <taxon>eudicotyledons</taxon>
        <taxon>Gunneridae</taxon>
        <taxon>Pentapetalae</taxon>
        <taxon>rosids</taxon>
        <taxon>fabids</taxon>
        <taxon>Rosales</taxon>
        <taxon>Cannabaceae</taxon>
        <taxon>Parasponia</taxon>
    </lineage>
</organism>
<dbReference type="EMBL" id="JXTB01000242">
    <property type="protein sequence ID" value="PON50744.1"/>
    <property type="molecule type" value="Genomic_DNA"/>
</dbReference>
<dbReference type="OrthoDB" id="914038at2759"/>
<reference evidence="3" key="1">
    <citation type="submission" date="2016-06" db="EMBL/GenBank/DDBJ databases">
        <title>Parallel loss of symbiosis genes in relatives of nitrogen-fixing non-legume Parasponia.</title>
        <authorList>
            <person name="Van Velzen R."/>
            <person name="Holmer R."/>
            <person name="Bu F."/>
            <person name="Rutten L."/>
            <person name="Van Zeijl A."/>
            <person name="Liu W."/>
            <person name="Santuari L."/>
            <person name="Cao Q."/>
            <person name="Sharma T."/>
            <person name="Shen D."/>
            <person name="Roswanjaya Y."/>
            <person name="Wardhani T."/>
            <person name="Kalhor M.S."/>
            <person name="Jansen J."/>
            <person name="Van den Hoogen J."/>
            <person name="Gungor B."/>
            <person name="Hartog M."/>
            <person name="Hontelez J."/>
            <person name="Verver J."/>
            <person name="Yang W.-C."/>
            <person name="Schijlen E."/>
            <person name="Repin R."/>
            <person name="Schilthuizen M."/>
            <person name="Schranz E."/>
            <person name="Heidstra R."/>
            <person name="Miyata K."/>
            <person name="Fedorova E."/>
            <person name="Kohlen W."/>
            <person name="Bisseling T."/>
            <person name="Smit S."/>
            <person name="Geurts R."/>
        </authorList>
    </citation>
    <scope>NUCLEOTIDE SEQUENCE [LARGE SCALE GENOMIC DNA]</scope>
    <source>
        <strain evidence="3">cv. WU1-14</strain>
    </source>
</reference>
<name>A0A2P5BPS9_PARAD</name>
<evidence type="ECO:0000313" key="3">
    <source>
        <dbReference type="Proteomes" id="UP000237105"/>
    </source>
</evidence>
<proteinExistence type="predicted"/>
<sequence>MNECFQAGIVIDPSWYDDSGATNHVTAEHENMHLKDYCSKDKLKVGNGKHFTITHIGHSILPANNSKIYCILKMFLECHRLRKAYLAFQNLQRITMCLLNFVQISAL</sequence>
<dbReference type="Proteomes" id="UP000237105">
    <property type="component" value="Unassembled WGS sequence"/>
</dbReference>